<name>A0AAD1RYM7_PELCU</name>
<dbReference type="PANTHER" id="PTHR45759">
    <property type="entry name" value="NUCLEOLAR GTP-BINDING PROTEIN 1"/>
    <property type="match status" value="1"/>
</dbReference>
<dbReference type="SUPFAM" id="SSF52540">
    <property type="entry name" value="P-loop containing nucleoside triphosphate hydrolases"/>
    <property type="match status" value="2"/>
</dbReference>
<dbReference type="Pfam" id="PF06858">
    <property type="entry name" value="NOG1"/>
    <property type="match status" value="2"/>
</dbReference>
<sequence length="969" mass="113638">MALYNFKKIMVVPSSKDFIDLTLSKTQRKTPTVIHKNYQIHRIRHFYMRKVKYTQQNYHDRLSQILTDFPKLDDVHPFYADLMNVLYDKDHYKLALGQINIAKNLIDNVAKDYVRLMKYGDSLYRCKQLKRAALGRMCTIIKRQKQSLEYLEQVRQHLSRLPTIDPNTRTLLLCGYPNVGKSSFINKVTRADVEVQPYAFTTKSLFVGHMDYKYLRWQVVDTPGILDHPLEERNTIEMQAITALAHLRAAVLYVMDVSEQCGHSIEEQLELFNNIRPLFSNKPLIVVLNKCDVKRISELTEEQQKIFKDLEKEELPVIETSTLTEEGVIQVKTEACDRLLTHRVETKMKGNKDFIDLTLSKTQRKTPTVIHKNYQIHRIRHFYMRKVKYTQQNYHDRLSQILTDFPKLDDVHPFYADLMNVLYDKDHYKLALGQINIAKNLIDNVAKDYVRLMKYGDSLYRCKQLKRAALGRMCTIIKRQKQSLEYLEQVRQHLSRLPTIDPNTRTLLLCGYPNVGKSSFINKVTRADVEVQPYAFTTKSLFVGHMDYKYLRWQVVDTPGILDHPLEERNTIEMQAITALAHLRAAVLYVMDVSEQCGHSIEEQLELFNNIRPLFSNKPLIVVLNKCDVKRISELTEEQQKIFKDLEKEELPVIETSTLTEEGVIQVKTEACDRLLTHRVETKMKGNKVNDVLNRLHLAVPSKRDEKERPPFIPERALVRKKRMETDAPKKRLEKDLEMEMGDDYILDLQKYWDLMNPTERYDKIPEVWQGHNIADYIDPEIMKKLEDLEKEEELKETAGEYDSDIESEDEEMTEIRQLAHQIREKKQLKFLESKEKDKSGPRLPRTAKKVQRKTLEKEMGSLGLDMSEKDETHYATQARSRSVQRKRKREESEPPSSVTRSRSNSRPPRDQSGVRDVKMARKANKIMKNSQRKMNRMGKKGEADRHVFDLKPKHLLAGKRKSGTNDRR</sequence>
<dbReference type="GO" id="GO:0005525">
    <property type="term" value="F:GTP binding"/>
    <property type="evidence" value="ECO:0007669"/>
    <property type="project" value="UniProtKB-KW"/>
</dbReference>
<dbReference type="InterPro" id="IPR031167">
    <property type="entry name" value="G_OBG"/>
</dbReference>
<organism evidence="12 13">
    <name type="scientific">Pelobates cultripes</name>
    <name type="common">Western spadefoot toad</name>
    <dbReference type="NCBI Taxonomy" id="61616"/>
    <lineage>
        <taxon>Eukaryota</taxon>
        <taxon>Metazoa</taxon>
        <taxon>Chordata</taxon>
        <taxon>Craniata</taxon>
        <taxon>Vertebrata</taxon>
        <taxon>Euteleostomi</taxon>
        <taxon>Amphibia</taxon>
        <taxon>Batrachia</taxon>
        <taxon>Anura</taxon>
        <taxon>Pelobatoidea</taxon>
        <taxon>Pelobatidae</taxon>
        <taxon>Pelobates</taxon>
    </lineage>
</organism>
<evidence type="ECO:0000313" key="12">
    <source>
        <dbReference type="EMBL" id="CAH2282881.1"/>
    </source>
</evidence>
<dbReference type="InterPro" id="IPR027417">
    <property type="entry name" value="P-loop_NTPase"/>
</dbReference>
<evidence type="ECO:0000256" key="6">
    <source>
        <dbReference type="ARBA" id="ARBA00064995"/>
    </source>
</evidence>
<accession>A0AAD1RYM7</accession>
<evidence type="ECO:0000256" key="4">
    <source>
        <dbReference type="ARBA" id="ARBA00023134"/>
    </source>
</evidence>
<evidence type="ECO:0000259" key="11">
    <source>
        <dbReference type="PROSITE" id="PS51710"/>
    </source>
</evidence>
<evidence type="ECO:0000256" key="1">
    <source>
        <dbReference type="ARBA" id="ARBA00004604"/>
    </source>
</evidence>
<dbReference type="PRINTS" id="PR00326">
    <property type="entry name" value="GTP1OBG"/>
</dbReference>
<evidence type="ECO:0000256" key="2">
    <source>
        <dbReference type="ARBA" id="ARBA00022517"/>
    </source>
</evidence>
<dbReference type="NCBIfam" id="TIGR00231">
    <property type="entry name" value="small_GTP"/>
    <property type="match status" value="2"/>
</dbReference>
<dbReference type="InterPro" id="IPR010674">
    <property type="entry name" value="NOG1_Rossman_fold_dom"/>
</dbReference>
<feature type="domain" description="OBG-type G" evidence="11">
    <location>
        <begin position="505"/>
        <end position="676"/>
    </location>
</feature>
<reference evidence="12" key="1">
    <citation type="submission" date="2022-03" db="EMBL/GenBank/DDBJ databases">
        <authorList>
            <person name="Alioto T."/>
            <person name="Alioto T."/>
            <person name="Gomez Garrido J."/>
        </authorList>
    </citation>
    <scope>NUCLEOTIDE SEQUENCE</scope>
</reference>
<feature type="domain" description="OBG-type G" evidence="11">
    <location>
        <begin position="169"/>
        <end position="340"/>
    </location>
</feature>
<dbReference type="GO" id="GO:0042254">
    <property type="term" value="P:ribosome biogenesis"/>
    <property type="evidence" value="ECO:0007669"/>
    <property type="project" value="UniProtKB-KW"/>
</dbReference>
<dbReference type="InterPro" id="IPR005225">
    <property type="entry name" value="Small_GTP-bd"/>
</dbReference>
<gene>
    <name evidence="12" type="ORF">PECUL_23A043838</name>
</gene>
<dbReference type="Proteomes" id="UP001295444">
    <property type="component" value="Chromosome 04"/>
</dbReference>
<dbReference type="PROSITE" id="PS51710">
    <property type="entry name" value="G_OBG"/>
    <property type="match status" value="2"/>
</dbReference>
<feature type="compositionally biased region" description="Basic and acidic residues" evidence="10">
    <location>
        <begin position="828"/>
        <end position="841"/>
    </location>
</feature>
<feature type="region of interest" description="Disordered" evidence="10">
    <location>
        <begin position="828"/>
        <end position="969"/>
    </location>
</feature>
<keyword evidence="4" id="KW-0342">GTP-binding</keyword>
<evidence type="ECO:0000256" key="8">
    <source>
        <dbReference type="ARBA" id="ARBA00080024"/>
    </source>
</evidence>
<dbReference type="CDD" id="cd01897">
    <property type="entry name" value="NOG"/>
    <property type="match status" value="2"/>
</dbReference>
<evidence type="ECO:0000256" key="7">
    <source>
        <dbReference type="ARBA" id="ARBA00071972"/>
    </source>
</evidence>
<keyword evidence="5" id="KW-0539">Nucleus</keyword>
<dbReference type="InterPro" id="IPR006073">
    <property type="entry name" value="GTP-bd"/>
</dbReference>
<dbReference type="InterPro" id="IPR012973">
    <property type="entry name" value="NOG_C"/>
</dbReference>
<keyword evidence="13" id="KW-1185">Reference proteome</keyword>
<protein>
    <recommendedName>
        <fullName evidence="7">GTP-binding protein 4</fullName>
    </recommendedName>
    <alternativeName>
        <fullName evidence="9">Chronic renal failure gene protein</fullName>
    </alternativeName>
    <alternativeName>
        <fullName evidence="8">Nucleolar GTP-binding protein 1</fullName>
    </alternativeName>
</protein>
<evidence type="ECO:0000313" key="13">
    <source>
        <dbReference type="Proteomes" id="UP001295444"/>
    </source>
</evidence>
<evidence type="ECO:0000256" key="10">
    <source>
        <dbReference type="SAM" id="MobiDB-lite"/>
    </source>
</evidence>
<feature type="compositionally biased region" description="Basic and acidic residues" evidence="10">
    <location>
        <begin position="908"/>
        <end position="920"/>
    </location>
</feature>
<keyword evidence="2" id="KW-0690">Ribosome biogenesis</keyword>
<comment type="subcellular location">
    <subcellularLocation>
        <location evidence="1">Nucleus</location>
        <location evidence="1">Nucleolus</location>
    </subcellularLocation>
</comment>
<keyword evidence="3" id="KW-0547">Nucleotide-binding</keyword>
<feature type="compositionally biased region" description="Basic residues" evidence="10">
    <location>
        <begin position="921"/>
        <end position="939"/>
    </location>
</feature>
<evidence type="ECO:0000256" key="5">
    <source>
        <dbReference type="ARBA" id="ARBA00023242"/>
    </source>
</evidence>
<dbReference type="InterPro" id="IPR041623">
    <property type="entry name" value="NOG1_N"/>
</dbReference>
<evidence type="ECO:0000256" key="3">
    <source>
        <dbReference type="ARBA" id="ARBA00022741"/>
    </source>
</evidence>
<comment type="subunit">
    <text evidence="6">Associates with pre-60S ribosomal particles. Interacts with MINAS-60 (product of an alternative open reading frame of RBM10).</text>
</comment>
<dbReference type="FunFam" id="1.20.120.1190:FF:000001">
    <property type="entry name" value="Nucleolar GTP-binding protein 1"/>
    <property type="match status" value="2"/>
</dbReference>
<dbReference type="Pfam" id="PF17835">
    <property type="entry name" value="NOG1_N"/>
    <property type="match status" value="2"/>
</dbReference>
<dbReference type="AlphaFoldDB" id="A0AAD1RYM7"/>
<feature type="compositionally biased region" description="Basic residues" evidence="10">
    <location>
        <begin position="954"/>
        <end position="963"/>
    </location>
</feature>
<dbReference type="GO" id="GO:0005730">
    <property type="term" value="C:nucleolus"/>
    <property type="evidence" value="ECO:0007669"/>
    <property type="project" value="UniProtKB-SubCell"/>
</dbReference>
<dbReference type="Gene3D" id="1.20.120.1190">
    <property type="match status" value="2"/>
</dbReference>
<feature type="compositionally biased region" description="Basic and acidic residues" evidence="10">
    <location>
        <begin position="940"/>
        <end position="953"/>
    </location>
</feature>
<dbReference type="Gene3D" id="3.40.50.300">
    <property type="entry name" value="P-loop containing nucleotide triphosphate hydrolases"/>
    <property type="match status" value="2"/>
</dbReference>
<evidence type="ECO:0000256" key="9">
    <source>
        <dbReference type="ARBA" id="ARBA00080811"/>
    </source>
</evidence>
<dbReference type="FunFam" id="3.40.50.300:FF:000496">
    <property type="entry name" value="Nucleolar GTP-binding protein 1"/>
    <property type="match status" value="2"/>
</dbReference>
<feature type="compositionally biased region" description="Polar residues" evidence="10">
    <location>
        <begin position="895"/>
        <end position="907"/>
    </location>
</feature>
<dbReference type="EMBL" id="OW240915">
    <property type="protein sequence ID" value="CAH2282881.1"/>
    <property type="molecule type" value="Genomic_DNA"/>
</dbReference>
<proteinExistence type="predicted"/>
<dbReference type="Pfam" id="PF08155">
    <property type="entry name" value="NOGCT"/>
    <property type="match status" value="1"/>
</dbReference>